<accession>A0A430QQB3</accession>
<dbReference type="AlphaFoldDB" id="A0A430QQB3"/>
<comment type="caution">
    <text evidence="3">The sequence shown here is derived from an EMBL/GenBank/DDBJ whole genome shotgun (WGS) entry which is preliminary data.</text>
</comment>
<protein>
    <recommendedName>
        <fullName evidence="5">SGNH hydrolase-type esterase domain-containing protein</fullName>
    </recommendedName>
</protein>
<dbReference type="PANTHER" id="PTHR14209:SF19">
    <property type="entry name" value="ISOAMYL ACETATE-HYDROLYZING ESTERASE 1 HOMOLOG"/>
    <property type="match status" value="1"/>
</dbReference>
<evidence type="ECO:0000313" key="4">
    <source>
        <dbReference type="Proteomes" id="UP000290809"/>
    </source>
</evidence>
<reference evidence="3 4" key="1">
    <citation type="journal article" date="2019" name="PLoS Pathog.">
        <title>Genome sequence of the bovine parasite Schistosoma bovis Tanzania.</title>
        <authorList>
            <person name="Oey H."/>
            <person name="Zakrzewski M."/>
            <person name="Gobert G."/>
            <person name="Gravermann K."/>
            <person name="Stoye J."/>
            <person name="Jones M."/>
            <person name="Mcmanus D."/>
            <person name="Krause L."/>
        </authorList>
    </citation>
    <scope>NUCLEOTIDE SEQUENCE [LARGE SCALE GENOMIC DNA]</scope>
    <source>
        <strain evidence="3 4">TAN1997</strain>
    </source>
</reference>
<dbReference type="SUPFAM" id="SSF52266">
    <property type="entry name" value="SGNH hydrolase"/>
    <property type="match status" value="1"/>
</dbReference>
<keyword evidence="4" id="KW-1185">Reference proteome</keyword>
<evidence type="ECO:0000256" key="2">
    <source>
        <dbReference type="SAM" id="Phobius"/>
    </source>
</evidence>
<sequence>MITLTDIQKTGTQNISINNSVNINNSMVFIINPEKVELQPGLIALVSLMALILLIMTAILLLPKSIQDNVFQLVLHQTPDQTFNYIDVGLYKTRHSIYRKEVYSLAMQGNQSKKKFEAHTLLSGNNNINSSRSKHNNQSKETSTKPIISSVSFSENYNRPNQCSSLSLTSKHLFPLDDWHLHNQSSQMKNTKSVMFTENCCSDVNNNDDSSCTNYRENSDSNIFASSRRNSTPNVINDTSVYASMDITASLSHIRYSLPSCFTQSNQSIDSPRSLTSLAISPNSKQLLSLNKRVRLQLSDTFINGFKKIDIVGRGYSGYNTRLCKPLLPILYPNKDSLKDCKFFTIFLGANDACATPQQHVPVEEYKSNLSWMIEYIHKLDVPTDHISLISLPPIDENKWGAIEIAKGDSEI</sequence>
<organism evidence="3 4">
    <name type="scientific">Schistosoma bovis</name>
    <name type="common">Blood fluke</name>
    <dbReference type="NCBI Taxonomy" id="6184"/>
    <lineage>
        <taxon>Eukaryota</taxon>
        <taxon>Metazoa</taxon>
        <taxon>Spiralia</taxon>
        <taxon>Lophotrochozoa</taxon>
        <taxon>Platyhelminthes</taxon>
        <taxon>Trematoda</taxon>
        <taxon>Digenea</taxon>
        <taxon>Strigeidida</taxon>
        <taxon>Schistosomatoidea</taxon>
        <taxon>Schistosomatidae</taxon>
        <taxon>Schistosoma</taxon>
    </lineage>
</organism>
<keyword evidence="2" id="KW-1133">Transmembrane helix</keyword>
<evidence type="ECO:0000256" key="1">
    <source>
        <dbReference type="SAM" id="MobiDB-lite"/>
    </source>
</evidence>
<dbReference type="InterPro" id="IPR045136">
    <property type="entry name" value="Iah1-like"/>
</dbReference>
<dbReference type="STRING" id="6184.A0A430QQB3"/>
<evidence type="ECO:0000313" key="3">
    <source>
        <dbReference type="EMBL" id="RTG89893.1"/>
    </source>
</evidence>
<name>A0A430QQB3_SCHBO</name>
<dbReference type="Proteomes" id="UP000290809">
    <property type="component" value="Unassembled WGS sequence"/>
</dbReference>
<dbReference type="EMBL" id="QMKO01001475">
    <property type="protein sequence ID" value="RTG89893.1"/>
    <property type="molecule type" value="Genomic_DNA"/>
</dbReference>
<gene>
    <name evidence="3" type="ORF">DC041_0006026</name>
</gene>
<feature type="transmembrane region" description="Helical" evidence="2">
    <location>
        <begin position="42"/>
        <end position="62"/>
    </location>
</feature>
<keyword evidence="2" id="KW-0812">Transmembrane</keyword>
<feature type="region of interest" description="Disordered" evidence="1">
    <location>
        <begin position="123"/>
        <end position="145"/>
    </location>
</feature>
<dbReference type="InterPro" id="IPR036514">
    <property type="entry name" value="SGNH_hydro_sf"/>
</dbReference>
<dbReference type="PANTHER" id="PTHR14209">
    <property type="entry name" value="ISOAMYL ACETATE-HYDROLYZING ESTERASE 1"/>
    <property type="match status" value="1"/>
</dbReference>
<dbReference type="Gene3D" id="3.40.50.1110">
    <property type="entry name" value="SGNH hydrolase"/>
    <property type="match status" value="1"/>
</dbReference>
<evidence type="ECO:0008006" key="5">
    <source>
        <dbReference type="Google" id="ProtNLM"/>
    </source>
</evidence>
<keyword evidence="2" id="KW-0472">Membrane</keyword>
<proteinExistence type="predicted"/>